<accession>A0A7C3VRQ7</accession>
<evidence type="ECO:0000313" key="3">
    <source>
        <dbReference type="EMBL" id="HGG00415.1"/>
    </source>
</evidence>
<feature type="transmembrane region" description="Helical" evidence="2">
    <location>
        <begin position="124"/>
        <end position="145"/>
    </location>
</feature>
<dbReference type="Pfam" id="PF11947">
    <property type="entry name" value="DUF3464"/>
    <property type="match status" value="1"/>
</dbReference>
<keyword evidence="2" id="KW-0812">Transmembrane</keyword>
<reference evidence="3" key="1">
    <citation type="journal article" date="2020" name="mSystems">
        <title>Genome- and Community-Level Interaction Insights into Carbon Utilization and Element Cycling Functions of Hydrothermarchaeota in Hydrothermal Sediment.</title>
        <authorList>
            <person name="Zhou Z."/>
            <person name="Liu Y."/>
            <person name="Xu W."/>
            <person name="Pan J."/>
            <person name="Luo Z.H."/>
            <person name="Li M."/>
        </authorList>
    </citation>
    <scope>NUCLEOTIDE SEQUENCE [LARGE SCALE GENOMIC DNA]</scope>
    <source>
        <strain evidence="3">SpSt-374</strain>
    </source>
</reference>
<keyword evidence="2" id="KW-1133">Transmembrane helix</keyword>
<dbReference type="PANTHER" id="PTHR34575">
    <property type="entry name" value="PROTEIN PAM68, CHLOROPLASTIC"/>
    <property type="match status" value="1"/>
</dbReference>
<organism evidence="3">
    <name type="scientific">Planktothricoides sp. SpSt-374</name>
    <dbReference type="NCBI Taxonomy" id="2282167"/>
    <lineage>
        <taxon>Bacteria</taxon>
        <taxon>Bacillati</taxon>
        <taxon>Cyanobacteriota</taxon>
        <taxon>Cyanophyceae</taxon>
        <taxon>Oscillatoriophycideae</taxon>
        <taxon>Oscillatoriales</taxon>
        <taxon>Oscillatoriaceae</taxon>
        <taxon>Planktothricoides</taxon>
    </lineage>
</organism>
<feature type="compositionally biased region" description="Basic and acidic residues" evidence="1">
    <location>
        <begin position="22"/>
        <end position="31"/>
    </location>
</feature>
<evidence type="ECO:0000256" key="1">
    <source>
        <dbReference type="SAM" id="MobiDB-lite"/>
    </source>
</evidence>
<feature type="region of interest" description="Disordered" evidence="1">
    <location>
        <begin position="1"/>
        <end position="75"/>
    </location>
</feature>
<gene>
    <name evidence="3" type="ORF">ENR15_07125</name>
</gene>
<name>A0A7C3VRQ7_9CYAN</name>
<comment type="caution">
    <text evidence="3">The sequence shown here is derived from an EMBL/GenBank/DDBJ whole genome shotgun (WGS) entry which is preliminary data.</text>
</comment>
<feature type="compositionally biased region" description="Gly residues" evidence="1">
    <location>
        <begin position="45"/>
        <end position="54"/>
    </location>
</feature>
<keyword evidence="2" id="KW-0472">Membrane</keyword>
<feature type="transmembrane region" description="Helical" evidence="2">
    <location>
        <begin position="91"/>
        <end position="112"/>
    </location>
</feature>
<sequence>MSSEPESTRLPFEPVRRKKLTKRSDSAKNGRTDAATAAKNDVGADGAGQLGGRADGATRRDTSNKPHAPKSAPLQETAIPEVVSRRMISRMAVLSGIPTTVGIFSFLIAYAIVSNGLMELPNTAVLLVSLGGFGLGVLGLSYGVLSASWDEEVPGSLLGWSEFTSNFARMRGAWRSARKKNQ</sequence>
<evidence type="ECO:0000256" key="2">
    <source>
        <dbReference type="SAM" id="Phobius"/>
    </source>
</evidence>
<protein>
    <submittedName>
        <fullName evidence="3">DUF3464 family protein</fullName>
    </submittedName>
</protein>
<dbReference type="PANTHER" id="PTHR34575:SF1">
    <property type="entry name" value="PROTEIN PAM68, CHLOROPLASTIC"/>
    <property type="match status" value="1"/>
</dbReference>
<dbReference type="EMBL" id="DSPX01000066">
    <property type="protein sequence ID" value="HGG00415.1"/>
    <property type="molecule type" value="Genomic_DNA"/>
</dbReference>
<dbReference type="InterPro" id="IPR021855">
    <property type="entry name" value="PAM68-like"/>
</dbReference>
<proteinExistence type="predicted"/>
<dbReference type="AlphaFoldDB" id="A0A7C3VRQ7"/>